<protein>
    <submittedName>
        <fullName evidence="2">Uncharacterized protein</fullName>
    </submittedName>
</protein>
<feature type="chain" id="PRO_5018728980" evidence="1">
    <location>
        <begin position="21"/>
        <end position="186"/>
    </location>
</feature>
<dbReference type="InParanoid" id="A0A3Q7EUV2"/>
<dbReference type="STRING" id="4081.A0A3Q7EUV2"/>
<feature type="signal peptide" evidence="1">
    <location>
        <begin position="1"/>
        <end position="20"/>
    </location>
</feature>
<reference evidence="2" key="2">
    <citation type="submission" date="2019-01" db="UniProtKB">
        <authorList>
            <consortium name="EnsemblPlants"/>
        </authorList>
    </citation>
    <scope>IDENTIFICATION</scope>
    <source>
        <strain evidence="2">cv. Heinz 1706</strain>
    </source>
</reference>
<evidence type="ECO:0000256" key="1">
    <source>
        <dbReference type="SAM" id="SignalP"/>
    </source>
</evidence>
<reference evidence="2" key="1">
    <citation type="journal article" date="2012" name="Nature">
        <title>The tomato genome sequence provides insights into fleshy fruit evolution.</title>
        <authorList>
            <consortium name="Tomato Genome Consortium"/>
        </authorList>
    </citation>
    <scope>NUCLEOTIDE SEQUENCE [LARGE SCALE GENOMIC DNA]</scope>
    <source>
        <strain evidence="2">cv. Heinz 1706</strain>
    </source>
</reference>
<evidence type="ECO:0000313" key="2">
    <source>
        <dbReference type="EnsemblPlants" id="Solyc02g005330.1.1.1"/>
    </source>
</evidence>
<keyword evidence="1" id="KW-0732">Signal</keyword>
<accession>A0A3Q7EUV2</accession>
<dbReference type="Proteomes" id="UP000004994">
    <property type="component" value="Chromosome 2"/>
</dbReference>
<sequence>MDVVLSCSSHFILLAGHCNAAPVLDPYISKVTTTDQHSKKRTATSLDASNCRYPLRSKKSKDVKIEKEMWKVFGSVTCSLEFHHVMTDAILLLFILLAGHCTEALVALDPSTSKVIPLISIVKREQLPVWMHQIVGIVPIKQLKEVKIEKGDVRGIWFSNMFFVLNYVMMDDIILHPPLPTSSFFA</sequence>
<dbReference type="PaxDb" id="4081-Solyc02g005330.1.1"/>
<evidence type="ECO:0000313" key="3">
    <source>
        <dbReference type="Proteomes" id="UP000004994"/>
    </source>
</evidence>
<dbReference type="Gramene" id="Solyc02g005330.1.1">
    <property type="protein sequence ID" value="Solyc02g005330.1.1.1"/>
    <property type="gene ID" value="Solyc02g005330.1"/>
</dbReference>
<proteinExistence type="predicted"/>
<dbReference type="AlphaFoldDB" id="A0A3Q7EUV2"/>
<keyword evidence="3" id="KW-1185">Reference proteome</keyword>
<dbReference type="EnsemblPlants" id="Solyc02g005330.1.1">
    <property type="protein sequence ID" value="Solyc02g005330.1.1.1"/>
    <property type="gene ID" value="Solyc02g005330.1"/>
</dbReference>
<name>A0A3Q7EUV2_SOLLC</name>
<organism evidence="2">
    <name type="scientific">Solanum lycopersicum</name>
    <name type="common">Tomato</name>
    <name type="synonym">Lycopersicon esculentum</name>
    <dbReference type="NCBI Taxonomy" id="4081"/>
    <lineage>
        <taxon>Eukaryota</taxon>
        <taxon>Viridiplantae</taxon>
        <taxon>Streptophyta</taxon>
        <taxon>Embryophyta</taxon>
        <taxon>Tracheophyta</taxon>
        <taxon>Spermatophyta</taxon>
        <taxon>Magnoliopsida</taxon>
        <taxon>eudicotyledons</taxon>
        <taxon>Gunneridae</taxon>
        <taxon>Pentapetalae</taxon>
        <taxon>asterids</taxon>
        <taxon>lamiids</taxon>
        <taxon>Solanales</taxon>
        <taxon>Solanaceae</taxon>
        <taxon>Solanoideae</taxon>
        <taxon>Solaneae</taxon>
        <taxon>Solanum</taxon>
        <taxon>Solanum subgen. Lycopersicon</taxon>
    </lineage>
</organism>